<keyword evidence="10 15" id="KW-0472">Membrane</keyword>
<evidence type="ECO:0000256" key="5">
    <source>
        <dbReference type="ARBA" id="ARBA00022475"/>
    </source>
</evidence>
<feature type="transmembrane region" description="Helical" evidence="15">
    <location>
        <begin position="252"/>
        <end position="271"/>
    </location>
</feature>
<feature type="transmembrane region" description="Helical" evidence="15">
    <location>
        <begin position="291"/>
        <end position="310"/>
    </location>
</feature>
<keyword evidence="5" id="KW-1003">Cell membrane</keyword>
<dbReference type="GO" id="GO:0005247">
    <property type="term" value="F:voltage-gated chloride channel activity"/>
    <property type="evidence" value="ECO:0007669"/>
    <property type="project" value="TreeGrafter"/>
</dbReference>
<comment type="similarity">
    <text evidence="13">Belongs to the chloride channel (TC 2.A.49) family. ClcA subfamily.</text>
</comment>
<keyword evidence="9" id="KW-0406">Ion transport</keyword>
<dbReference type="NCBIfam" id="NF003640">
    <property type="entry name" value="PRK05277.1"/>
    <property type="match status" value="1"/>
</dbReference>
<feature type="transmembrane region" description="Helical" evidence="15">
    <location>
        <begin position="33"/>
        <end position="56"/>
    </location>
</feature>
<sequence>MTDSTQNISSEGETERKRGRFIHALVNRDKTPLVILIMAALVGVITGLLGVAFDLGVDWIQQQRLASLAKVADSAILVWPLAFIMSALLAMVGYFLVRRFAPEAGGSGIPEIEGAMEEMRPVRWWRVIPVKFIGGLGTLGAGMVLGREGPMVQMGGNSGRMVVDIFRLRSPEARHSLLATGAAAGLSAAFNAPLAGILFVIEEMRSQFRYSLVSIKAVFVGVITSTIVYRYFNGERAIIDVGKLSDVPLNSLWLYLLLGIIFGAVGVIFNALIFRTQDWFVRIHGGDWRKLVLIGGLLGGMCGLLALIHGEAVGGGFTLIPIALAGNFSIGMLIFIFIARIITTLLCFGSGAPGGIFAPMLALGTILGTAYGLSCAHLFPEYGIEAGTFAIAGMGALFAASVRAPLTGIVLVLEMTDNYQLILPMIVTCLGATLIAQFMGGKPLYSAILARTLEKQEQAASAAAQQQPVVESEARTGR</sequence>
<protein>
    <recommendedName>
        <fullName evidence="14">H(+)/Cl(-) exchange transporter ClcA</fullName>
    </recommendedName>
</protein>
<feature type="transmembrane region" description="Helical" evidence="15">
    <location>
        <begin position="213"/>
        <end position="232"/>
    </location>
</feature>
<evidence type="ECO:0000256" key="12">
    <source>
        <dbReference type="ARBA" id="ARBA00059427"/>
    </source>
</evidence>
<gene>
    <name evidence="16" type="primary">yadQ</name>
    <name evidence="16" type="ORF">ERS008476_01387</name>
</gene>
<evidence type="ECO:0000256" key="7">
    <source>
        <dbReference type="ARBA" id="ARBA00022692"/>
    </source>
</evidence>
<feature type="transmembrane region" description="Helical" evidence="15">
    <location>
        <begin position="420"/>
        <end position="439"/>
    </location>
</feature>
<feature type="transmembrane region" description="Helical" evidence="15">
    <location>
        <begin position="124"/>
        <end position="145"/>
    </location>
</feature>
<feature type="transmembrane region" description="Helical" evidence="15">
    <location>
        <begin position="177"/>
        <end position="201"/>
    </location>
</feature>
<evidence type="ECO:0000256" key="11">
    <source>
        <dbReference type="ARBA" id="ARBA00023214"/>
    </source>
</evidence>
<keyword evidence="11" id="KW-0868">Chloride</keyword>
<dbReference type="RefSeq" id="WP_019211029.1">
    <property type="nucleotide sequence ID" value="NZ_CWJI01000002.1"/>
</dbReference>
<dbReference type="AlphaFoldDB" id="A0A0H5MBM2"/>
<comment type="subcellular location">
    <subcellularLocation>
        <location evidence="1">Cell inner membrane</location>
        <topology evidence="1">Multi-pass membrane protein</topology>
    </subcellularLocation>
</comment>
<feature type="transmembrane region" description="Helical" evidence="15">
    <location>
        <begin position="391"/>
        <end position="413"/>
    </location>
</feature>
<evidence type="ECO:0000256" key="6">
    <source>
        <dbReference type="ARBA" id="ARBA00022519"/>
    </source>
</evidence>
<dbReference type="Gene3D" id="1.10.3080.10">
    <property type="entry name" value="Clc chloride channel"/>
    <property type="match status" value="1"/>
</dbReference>
<feature type="transmembrane region" description="Helical" evidence="15">
    <location>
        <begin position="322"/>
        <end position="348"/>
    </location>
</feature>
<feature type="transmembrane region" description="Helical" evidence="15">
    <location>
        <begin position="76"/>
        <end position="97"/>
    </location>
</feature>
<dbReference type="InterPro" id="IPR014743">
    <property type="entry name" value="Cl-channel_core"/>
</dbReference>
<dbReference type="Proteomes" id="UP000043316">
    <property type="component" value="Unassembled WGS sequence"/>
</dbReference>
<dbReference type="Pfam" id="PF00654">
    <property type="entry name" value="Voltage_CLC"/>
    <property type="match status" value="1"/>
</dbReference>
<evidence type="ECO:0000256" key="10">
    <source>
        <dbReference type="ARBA" id="ARBA00023136"/>
    </source>
</evidence>
<evidence type="ECO:0000313" key="16">
    <source>
        <dbReference type="EMBL" id="CRY54466.1"/>
    </source>
</evidence>
<dbReference type="GO" id="GO:0015297">
    <property type="term" value="F:antiporter activity"/>
    <property type="evidence" value="ECO:0007669"/>
    <property type="project" value="UniProtKB-KW"/>
</dbReference>
<evidence type="ECO:0000256" key="13">
    <source>
        <dbReference type="ARBA" id="ARBA00060935"/>
    </source>
</evidence>
<dbReference type="PANTHER" id="PTHR45711:SF6">
    <property type="entry name" value="CHLORIDE CHANNEL PROTEIN"/>
    <property type="match status" value="1"/>
</dbReference>
<keyword evidence="4" id="KW-0050">Antiport</keyword>
<evidence type="ECO:0000256" key="8">
    <source>
        <dbReference type="ARBA" id="ARBA00022989"/>
    </source>
</evidence>
<dbReference type="InterPro" id="IPR001807">
    <property type="entry name" value="ClC"/>
</dbReference>
<dbReference type="EMBL" id="CWJI01000002">
    <property type="protein sequence ID" value="CRY54466.1"/>
    <property type="molecule type" value="Genomic_DNA"/>
</dbReference>
<evidence type="ECO:0000256" key="15">
    <source>
        <dbReference type="SAM" id="Phobius"/>
    </source>
</evidence>
<organism evidence="16 17">
    <name type="scientific">Yersinia intermedia</name>
    <dbReference type="NCBI Taxonomy" id="631"/>
    <lineage>
        <taxon>Bacteria</taxon>
        <taxon>Pseudomonadati</taxon>
        <taxon>Pseudomonadota</taxon>
        <taxon>Gammaproteobacteria</taxon>
        <taxon>Enterobacterales</taxon>
        <taxon>Yersiniaceae</taxon>
        <taxon>Yersinia</taxon>
    </lineage>
</organism>
<dbReference type="GO" id="GO:0005886">
    <property type="term" value="C:plasma membrane"/>
    <property type="evidence" value="ECO:0007669"/>
    <property type="project" value="UniProtKB-SubCell"/>
</dbReference>
<keyword evidence="6" id="KW-0997">Cell inner membrane</keyword>
<keyword evidence="8 15" id="KW-1133">Transmembrane helix</keyword>
<keyword evidence="7 15" id="KW-0812">Transmembrane</keyword>
<evidence type="ECO:0000256" key="2">
    <source>
        <dbReference type="ARBA" id="ARBA00011738"/>
    </source>
</evidence>
<dbReference type="PANTHER" id="PTHR45711">
    <property type="entry name" value="CHLORIDE CHANNEL PROTEIN"/>
    <property type="match status" value="1"/>
</dbReference>
<dbReference type="FunFam" id="1.10.3080.10:FF:000005">
    <property type="entry name" value="H(+)/Cl(-) exchange transporter ClcA"/>
    <property type="match status" value="1"/>
</dbReference>
<dbReference type="PRINTS" id="PR00762">
    <property type="entry name" value="CLCHANNEL"/>
</dbReference>
<dbReference type="CDD" id="cd01031">
    <property type="entry name" value="EriC"/>
    <property type="match status" value="1"/>
</dbReference>
<comment type="function">
    <text evidence="12">Proton-coupled chloride transporter. Functions as antiport system and exchanges two chloride ions for 1 proton. Probably acts as an electrical shunt for an outwardly-directed proton pump that is linked to amino acid decarboxylation, as part of the extreme acid resistance (XAR) response.</text>
</comment>
<evidence type="ECO:0000256" key="14">
    <source>
        <dbReference type="ARBA" id="ARBA00068302"/>
    </source>
</evidence>
<dbReference type="SUPFAM" id="SSF81340">
    <property type="entry name" value="Clc chloride channel"/>
    <property type="match status" value="1"/>
</dbReference>
<evidence type="ECO:0000313" key="17">
    <source>
        <dbReference type="Proteomes" id="UP000043316"/>
    </source>
</evidence>
<reference evidence="17" key="1">
    <citation type="submission" date="2015-03" db="EMBL/GenBank/DDBJ databases">
        <authorList>
            <consortium name="Pathogen Informatics"/>
        </authorList>
    </citation>
    <scope>NUCLEOTIDE SEQUENCE [LARGE SCALE GENOMIC DNA]</scope>
    <source>
        <strain evidence="17">R148</strain>
    </source>
</reference>
<evidence type="ECO:0000256" key="4">
    <source>
        <dbReference type="ARBA" id="ARBA00022449"/>
    </source>
</evidence>
<dbReference type="GeneID" id="61815652"/>
<proteinExistence type="inferred from homology"/>
<evidence type="ECO:0000256" key="1">
    <source>
        <dbReference type="ARBA" id="ARBA00004429"/>
    </source>
</evidence>
<comment type="subunit">
    <text evidence="2">Homodimer.</text>
</comment>
<evidence type="ECO:0000256" key="3">
    <source>
        <dbReference type="ARBA" id="ARBA00022448"/>
    </source>
</evidence>
<accession>A0A0H5MBM2</accession>
<name>A0A0H5MBM2_YERIN</name>
<keyword evidence="3" id="KW-0813">Transport</keyword>
<evidence type="ECO:0000256" key="9">
    <source>
        <dbReference type="ARBA" id="ARBA00023065"/>
    </source>
</evidence>